<feature type="domain" description="PpiC" evidence="13">
    <location>
        <begin position="265"/>
        <end position="364"/>
    </location>
</feature>
<dbReference type="EMBL" id="MPRL01000083">
    <property type="protein sequence ID" value="OOZ38544.1"/>
    <property type="molecule type" value="Genomic_DNA"/>
</dbReference>
<dbReference type="GO" id="GO:0003755">
    <property type="term" value="F:peptidyl-prolyl cis-trans isomerase activity"/>
    <property type="evidence" value="ECO:0007669"/>
    <property type="project" value="UniProtKB-KW"/>
</dbReference>
<dbReference type="PROSITE" id="PS50198">
    <property type="entry name" value="PPIC_PPIASE_2"/>
    <property type="match status" value="1"/>
</dbReference>
<dbReference type="InterPro" id="IPR000297">
    <property type="entry name" value="PPIase_PpiC"/>
</dbReference>
<proteinExistence type="inferred from homology"/>
<evidence type="ECO:0000256" key="5">
    <source>
        <dbReference type="ARBA" id="ARBA00022989"/>
    </source>
</evidence>
<dbReference type="SUPFAM" id="SSF54534">
    <property type="entry name" value="FKBP-like"/>
    <property type="match status" value="1"/>
</dbReference>
<dbReference type="InterPro" id="IPR046357">
    <property type="entry name" value="PPIase_dom_sf"/>
</dbReference>
<dbReference type="AlphaFoldDB" id="A0A1T2L0F4"/>
<comment type="similarity">
    <text evidence="8">Belongs to the PpiD chaperone family.</text>
</comment>
<dbReference type="PANTHER" id="PTHR47529">
    <property type="entry name" value="PEPTIDYL-PROLYL CIS-TRANS ISOMERASE D"/>
    <property type="match status" value="1"/>
</dbReference>
<evidence type="ECO:0000256" key="9">
    <source>
        <dbReference type="ARBA" id="ARBA00040743"/>
    </source>
</evidence>
<dbReference type="InterPro" id="IPR027304">
    <property type="entry name" value="Trigger_fact/SurA_dom_sf"/>
</dbReference>
<dbReference type="GO" id="GO:0005886">
    <property type="term" value="C:plasma membrane"/>
    <property type="evidence" value="ECO:0007669"/>
    <property type="project" value="UniProtKB-SubCell"/>
</dbReference>
<evidence type="ECO:0000256" key="10">
    <source>
        <dbReference type="ARBA" id="ARBA00042775"/>
    </source>
</evidence>
<protein>
    <recommendedName>
        <fullName evidence="9">Periplasmic chaperone PpiD</fullName>
    </recommendedName>
    <alternativeName>
        <fullName evidence="10">Periplasmic folding chaperone</fullName>
    </alternativeName>
</protein>
<comment type="subcellular location">
    <subcellularLocation>
        <location evidence="1">Cell inner membrane</location>
        <topology evidence="1">Single-pass type II membrane protein</topology>
        <orientation evidence="1">Periplasmic side</orientation>
    </subcellularLocation>
</comment>
<organism evidence="14 15">
    <name type="scientific">Solemya pervernicosa gill symbiont</name>
    <dbReference type="NCBI Taxonomy" id="642797"/>
    <lineage>
        <taxon>Bacteria</taxon>
        <taxon>Pseudomonadati</taxon>
        <taxon>Pseudomonadota</taxon>
        <taxon>Gammaproteobacteria</taxon>
        <taxon>sulfur-oxidizing symbionts</taxon>
    </lineage>
</organism>
<evidence type="ECO:0000259" key="13">
    <source>
        <dbReference type="PROSITE" id="PS50198"/>
    </source>
</evidence>
<dbReference type="InterPro" id="IPR052029">
    <property type="entry name" value="PpiD_chaperone"/>
</dbReference>
<keyword evidence="11" id="KW-0697">Rotamase</keyword>
<evidence type="ECO:0000256" key="2">
    <source>
        <dbReference type="ARBA" id="ARBA00022475"/>
    </source>
</evidence>
<evidence type="ECO:0000256" key="8">
    <source>
        <dbReference type="ARBA" id="ARBA00038408"/>
    </source>
</evidence>
<evidence type="ECO:0000256" key="6">
    <source>
        <dbReference type="ARBA" id="ARBA00023136"/>
    </source>
</evidence>
<dbReference type="SUPFAM" id="SSF109998">
    <property type="entry name" value="Triger factor/SurA peptide-binding domain-like"/>
    <property type="match status" value="1"/>
</dbReference>
<keyword evidence="4 12" id="KW-0812">Transmembrane</keyword>
<keyword evidence="5 12" id="KW-1133">Transmembrane helix</keyword>
<name>A0A1T2L0F4_9GAMM</name>
<feature type="transmembrane region" description="Helical" evidence="12">
    <location>
        <begin position="12"/>
        <end position="30"/>
    </location>
</feature>
<evidence type="ECO:0000256" key="4">
    <source>
        <dbReference type="ARBA" id="ARBA00022692"/>
    </source>
</evidence>
<keyword evidence="11" id="KW-0413">Isomerase</keyword>
<keyword evidence="2" id="KW-1003">Cell membrane</keyword>
<sequence length="634" mass="70537">MLMTIRDRATGWIAWVIVILISVPFALWGVNEYFSTDPQVYVAQIAEEKISQRQLMNVYQQRMDRLRSQLGSNYRPGMFNEKQLKRLVLEEMIEQTLLLQAIQQQGFAISDKHLAQQIHATQSFLDEGKFSQARYERLLSSAGFTAVSYEMEERGQMVMSQLSNGIVASALPSVEEVEALVKLRDQLRKVAYLQLSAAAFSDEISISDAQVAERYEASKSLYMQPEKANLSYIELRVQDLESLIDVDEETLELTYQEQQVQFLSEEQRRASHILIMVNDEAADDAARTKIESLQARIRAGESFESVAKEASDDVASAASGGDLGLFGRNVMDQAFEEVAFSLTKGEVSEPVRSSFGYHLIKLAEIHAPEQKSFAEVREQLLETVKRERAEKLFYERAEELANLAYENPESLDPAAETLGLTVKNSGWMTRAGGGSLPEDPKVTDAAFSKEVLNERINSGVLEVTADHMVVLRLYEHKEPEQKPLDEVRGEIKSTLLAEATKARAEESAAEMLKQVAAGEALQNIAGQKGASLNESLWIKRDDKALPQSVVKGAFVLPHPDEGSSTQSVVSLPKGDSALVVVSGVKPGKLAGIDTAARQALQSQQLKRRGDQSLTAMVELMRKATEIRIFEENLE</sequence>
<dbReference type="Proteomes" id="UP000191110">
    <property type="component" value="Unassembled WGS sequence"/>
</dbReference>
<dbReference type="PROSITE" id="PS01096">
    <property type="entry name" value="PPIC_PPIASE_1"/>
    <property type="match status" value="1"/>
</dbReference>
<keyword evidence="15" id="KW-1185">Reference proteome</keyword>
<dbReference type="OrthoDB" id="9812372at2"/>
<accession>A0A1T2L0F4</accession>
<reference evidence="14 15" key="1">
    <citation type="submission" date="2016-11" db="EMBL/GenBank/DDBJ databases">
        <title>Mixed transmission modes and dynamic genome evolution in an obligate animal-bacterial symbiosis.</title>
        <authorList>
            <person name="Russell S.L."/>
            <person name="Corbett-Detig R.B."/>
            <person name="Cavanaugh C.M."/>
        </authorList>
    </citation>
    <scope>NUCLEOTIDE SEQUENCE [LARGE SCALE GENOMIC DNA]</scope>
    <source>
        <strain evidence="14">Sveles-Q1</strain>
    </source>
</reference>
<dbReference type="Gene3D" id="1.10.4030.10">
    <property type="entry name" value="Porin chaperone SurA, peptide-binding domain"/>
    <property type="match status" value="1"/>
</dbReference>
<keyword evidence="6 12" id="KW-0472">Membrane</keyword>
<keyword evidence="7" id="KW-0143">Chaperone</keyword>
<evidence type="ECO:0000256" key="1">
    <source>
        <dbReference type="ARBA" id="ARBA00004382"/>
    </source>
</evidence>
<dbReference type="Pfam" id="PF00639">
    <property type="entry name" value="Rotamase"/>
    <property type="match status" value="1"/>
</dbReference>
<dbReference type="PANTHER" id="PTHR47529:SF1">
    <property type="entry name" value="PERIPLASMIC CHAPERONE PPID"/>
    <property type="match status" value="1"/>
</dbReference>
<dbReference type="Pfam" id="PF13624">
    <property type="entry name" value="SurA_N_3"/>
    <property type="match status" value="1"/>
</dbReference>
<evidence type="ECO:0000256" key="3">
    <source>
        <dbReference type="ARBA" id="ARBA00022519"/>
    </source>
</evidence>
<evidence type="ECO:0000256" key="7">
    <source>
        <dbReference type="ARBA" id="ARBA00023186"/>
    </source>
</evidence>
<keyword evidence="3" id="KW-0997">Cell inner membrane</keyword>
<evidence type="ECO:0000313" key="15">
    <source>
        <dbReference type="Proteomes" id="UP000191110"/>
    </source>
</evidence>
<dbReference type="Gene3D" id="3.10.50.40">
    <property type="match status" value="1"/>
</dbReference>
<dbReference type="InterPro" id="IPR023058">
    <property type="entry name" value="PPIase_PpiC_CS"/>
</dbReference>
<evidence type="ECO:0000256" key="11">
    <source>
        <dbReference type="PROSITE-ProRule" id="PRU00278"/>
    </source>
</evidence>
<gene>
    <name evidence="14" type="ORF">BOW53_15170</name>
</gene>
<evidence type="ECO:0000313" key="14">
    <source>
        <dbReference type="EMBL" id="OOZ38544.1"/>
    </source>
</evidence>
<comment type="caution">
    <text evidence="14">The sequence shown here is derived from an EMBL/GenBank/DDBJ whole genome shotgun (WGS) entry which is preliminary data.</text>
</comment>
<evidence type="ECO:0000256" key="12">
    <source>
        <dbReference type="SAM" id="Phobius"/>
    </source>
</evidence>